<evidence type="ECO:0000256" key="1">
    <source>
        <dbReference type="SAM" id="SignalP"/>
    </source>
</evidence>
<sequence>MARFNRSRRRIIALSFPLVGLMVLTGCSANDVDSAGGSPSIDAAANAFEHVHGLGADPLTGDTYAATHQGVWLIPTGVLPDTYLTGAPRANTTQPLQIAGRAQDTMGFTVAAPGQLLASGHPDPTEPSDLALPNLGLISSTDGASTWTPLSLAGKTDFHDLDAVPLDDGTLRVYGYDAGAGTLSVSDDSGLTWSAGANLALRDMSVHPSQADQLYATTAAGVVVSTDAGRTFSALAGAPALLLMDTIDANAGGGIVGLDPSGAVWRQVAETWTQTGTTGRAPEAFTVVGGSSPWILVADATGISASNDYGKTWTALVSLSS</sequence>
<dbReference type="Proteomes" id="UP000298173">
    <property type="component" value="Unassembled WGS sequence"/>
</dbReference>
<dbReference type="InterPro" id="IPR054817">
    <property type="entry name" value="Glycosyl_F510_1955-like"/>
</dbReference>
<protein>
    <submittedName>
        <fullName evidence="2">Exo-alpha-sialidase</fullName>
    </submittedName>
</protein>
<dbReference type="EMBL" id="SOEY01000006">
    <property type="protein sequence ID" value="TFB76142.1"/>
    <property type="molecule type" value="Genomic_DNA"/>
</dbReference>
<gene>
    <name evidence="2" type="ORF">E3O06_01780</name>
</gene>
<accession>A0A4R8V4X4</accession>
<keyword evidence="3" id="KW-1185">Reference proteome</keyword>
<feature type="chain" id="PRO_5020840091" evidence="1">
    <location>
        <begin position="30"/>
        <end position="321"/>
    </location>
</feature>
<feature type="signal peptide" evidence="1">
    <location>
        <begin position="1"/>
        <end position="29"/>
    </location>
</feature>
<dbReference type="OrthoDB" id="9764804at2"/>
<name>A0A4R8V4X4_9MICO</name>
<dbReference type="NCBIfam" id="NF045728">
    <property type="entry name" value="glycosyl_F510_1955"/>
    <property type="match status" value="1"/>
</dbReference>
<dbReference type="InterPro" id="IPR015943">
    <property type="entry name" value="WD40/YVTN_repeat-like_dom_sf"/>
</dbReference>
<dbReference type="RefSeq" id="WP_134501324.1">
    <property type="nucleotide sequence ID" value="NZ_SOEY01000006.1"/>
</dbReference>
<dbReference type="AlphaFoldDB" id="A0A4R8V4X4"/>
<evidence type="ECO:0000313" key="2">
    <source>
        <dbReference type="EMBL" id="TFB76142.1"/>
    </source>
</evidence>
<proteinExistence type="predicted"/>
<reference evidence="2 3" key="1">
    <citation type="submission" date="2019-03" db="EMBL/GenBank/DDBJ databases">
        <title>Genomics of glacier-inhabiting Cryobacterium strains.</title>
        <authorList>
            <person name="Liu Q."/>
            <person name="Xin Y.-H."/>
        </authorList>
    </citation>
    <scope>NUCLEOTIDE SEQUENCE [LARGE SCALE GENOMIC DNA]</scope>
    <source>
        <strain evidence="2 3">HLT2-23</strain>
    </source>
</reference>
<comment type="caution">
    <text evidence="2">The sequence shown here is derived from an EMBL/GenBank/DDBJ whole genome shotgun (WGS) entry which is preliminary data.</text>
</comment>
<keyword evidence="1" id="KW-0732">Signal</keyword>
<evidence type="ECO:0000313" key="3">
    <source>
        <dbReference type="Proteomes" id="UP000298173"/>
    </source>
</evidence>
<dbReference type="PROSITE" id="PS51257">
    <property type="entry name" value="PROKAR_LIPOPROTEIN"/>
    <property type="match status" value="1"/>
</dbReference>
<dbReference type="SUPFAM" id="SSF110296">
    <property type="entry name" value="Oligoxyloglucan reducing end-specific cellobiohydrolase"/>
    <property type="match status" value="1"/>
</dbReference>
<organism evidence="2 3">
    <name type="scientific">Cryobacterium glaciale</name>
    <dbReference type="NCBI Taxonomy" id="1259145"/>
    <lineage>
        <taxon>Bacteria</taxon>
        <taxon>Bacillati</taxon>
        <taxon>Actinomycetota</taxon>
        <taxon>Actinomycetes</taxon>
        <taxon>Micrococcales</taxon>
        <taxon>Microbacteriaceae</taxon>
        <taxon>Cryobacterium</taxon>
    </lineage>
</organism>
<dbReference type="Gene3D" id="2.130.10.10">
    <property type="entry name" value="YVTN repeat-like/Quinoprotein amine dehydrogenase"/>
    <property type="match status" value="1"/>
</dbReference>